<feature type="domain" description="MurL N-terminal" evidence="2">
    <location>
        <begin position="260"/>
        <end position="318"/>
    </location>
</feature>
<feature type="domain" description="MurL C-terminal" evidence="1">
    <location>
        <begin position="357"/>
        <end position="428"/>
    </location>
</feature>
<evidence type="ECO:0008006" key="5">
    <source>
        <dbReference type="Google" id="ProtNLM"/>
    </source>
</evidence>
<proteinExistence type="predicted"/>
<organism evidence="3 4">
    <name type="scientific">Moorena bouillonii PNG</name>
    <dbReference type="NCBI Taxonomy" id="568701"/>
    <lineage>
        <taxon>Bacteria</taxon>
        <taxon>Bacillati</taxon>
        <taxon>Cyanobacteriota</taxon>
        <taxon>Cyanophyceae</taxon>
        <taxon>Coleofasciculales</taxon>
        <taxon>Coleofasciculaceae</taxon>
        <taxon>Moorena</taxon>
    </lineage>
</organism>
<dbReference type="Pfam" id="PF26298">
    <property type="entry name" value="MurL_epimerase_C"/>
    <property type="match status" value="1"/>
</dbReference>
<accession>A0A1U7N0K5</accession>
<dbReference type="InterPro" id="IPR058740">
    <property type="entry name" value="MurL_N"/>
</dbReference>
<dbReference type="Proteomes" id="UP000186657">
    <property type="component" value="Unassembled WGS sequence"/>
</dbReference>
<comment type="caution">
    <text evidence="3">The sequence shown here is derived from an EMBL/GenBank/DDBJ whole genome shotgun (WGS) entry which is preliminary data.</text>
</comment>
<dbReference type="Pfam" id="PF26299">
    <property type="entry name" value="MurL_N"/>
    <property type="match status" value="1"/>
</dbReference>
<gene>
    <name evidence="3" type="ORF">BJP37_10990</name>
</gene>
<evidence type="ECO:0000313" key="3">
    <source>
        <dbReference type="EMBL" id="OLT59476.1"/>
    </source>
</evidence>
<protein>
    <recommendedName>
        <fullName evidence="5">UDP-N-acetyl-alpha-D-muramoyl-L-alanyl-L-glutamate epimerase</fullName>
    </recommendedName>
</protein>
<sequence>MLAQKSRIDCDQFNDFFVEEIALEEVLVGKDTIEFIYSIEGENIRCSIRYNSVEFTDPALKSPEETKRFAVVLAVICSVRFGPLLPRRLNFTTYSRYIDQELLEFLKVVMVGHWSQHRYQVGQLSYKFPEFVVTASELGKDASYPLWSAAKVDGKAKIILGSGSGKDSLLCSRILEAAGINYDIVTYFHDIYGEDVGQETLFEQVTSHLKFTNKHGVYFYDQYYPWLENRLSRTNIIARAKDYFGNNRFRSEAGETLLTTMAMIPVQIVHGISLLALGHEKSADAPNLIEPESGEAIAHQWTKSFTFHQTISKLIARMFEGVNMVSLTKPIHDIKIFDLLFGLDNQLPYGTNSCNVQKPWCCRCEKCCYVFAGFCAYGDVSKTIQAFGNNLLEMEENVPIWEDLLGLNGYIAWECVGLPEETQWYFYKLYLRGVKGRAMDLFEQEVLNPLRQKGEEHVKQYFSAIEKNYSQVYENHHTMPEWLWQKIQPVLEQKY</sequence>
<name>A0A1U7N0K5_9CYAN</name>
<dbReference type="RefSeq" id="WP_075898881.1">
    <property type="nucleotide sequence ID" value="NZ_MKZS01000001.1"/>
</dbReference>
<evidence type="ECO:0000313" key="4">
    <source>
        <dbReference type="Proteomes" id="UP000186657"/>
    </source>
</evidence>
<evidence type="ECO:0000259" key="1">
    <source>
        <dbReference type="Pfam" id="PF26298"/>
    </source>
</evidence>
<dbReference type="InterPro" id="IPR058741">
    <property type="entry name" value="MurL_C"/>
</dbReference>
<dbReference type="AlphaFoldDB" id="A0A1U7N0K5"/>
<evidence type="ECO:0000259" key="2">
    <source>
        <dbReference type="Pfam" id="PF26299"/>
    </source>
</evidence>
<keyword evidence="4" id="KW-1185">Reference proteome</keyword>
<dbReference type="EMBL" id="MKZS01000001">
    <property type="protein sequence ID" value="OLT59476.1"/>
    <property type="molecule type" value="Genomic_DNA"/>
</dbReference>
<reference evidence="3 4" key="1">
    <citation type="submission" date="2016-10" db="EMBL/GenBank/DDBJ databases">
        <title>Comparative genomics uncovers the prolific and rare metabolic potential of the cyanobacterial genus Moorea.</title>
        <authorList>
            <person name="Leao T."/>
            <person name="Castelao G."/>
            <person name="Korobeynikov A."/>
            <person name="Monroe E.A."/>
            <person name="Podell S."/>
            <person name="Glukhov E."/>
            <person name="Allen E."/>
            <person name="Gerwick W.H."/>
            <person name="Gerwick L."/>
        </authorList>
    </citation>
    <scope>NUCLEOTIDE SEQUENCE [LARGE SCALE GENOMIC DNA]</scope>
    <source>
        <strain evidence="3 4">PNG5-198</strain>
    </source>
</reference>